<organism evidence="4 5">
    <name type="scientific">Negadavirga shengliensis</name>
    <dbReference type="NCBI Taxonomy" id="1389218"/>
    <lineage>
        <taxon>Bacteria</taxon>
        <taxon>Pseudomonadati</taxon>
        <taxon>Bacteroidota</taxon>
        <taxon>Cytophagia</taxon>
        <taxon>Cytophagales</taxon>
        <taxon>Cyclobacteriaceae</taxon>
        <taxon>Negadavirga</taxon>
    </lineage>
</organism>
<comment type="caution">
    <text evidence="4">The sequence shown here is derived from an EMBL/GenBank/DDBJ whole genome shotgun (WGS) entry which is preliminary data.</text>
</comment>
<evidence type="ECO:0000256" key="1">
    <source>
        <dbReference type="ARBA" id="ARBA00022676"/>
    </source>
</evidence>
<dbReference type="PIRSF" id="PIRSF016202">
    <property type="entry name" value="PH1107"/>
    <property type="match status" value="1"/>
</dbReference>
<dbReference type="Gene3D" id="2.115.10.20">
    <property type="entry name" value="Glycosyl hydrolase domain, family 43"/>
    <property type="match status" value="1"/>
</dbReference>
<gene>
    <name evidence="4" type="ORF">ACFPFU_04000</name>
</gene>
<evidence type="ECO:0000256" key="2">
    <source>
        <dbReference type="ARBA" id="ARBA00022679"/>
    </source>
</evidence>
<dbReference type="InterPro" id="IPR023296">
    <property type="entry name" value="Glyco_hydro_beta-prop_sf"/>
</dbReference>
<comment type="similarity">
    <text evidence="3">Belongs to the glycosyl hydrolase 130 family.</text>
</comment>
<proteinExistence type="inferred from homology"/>
<protein>
    <submittedName>
        <fullName evidence="4">Glycoside hydrolase family 130 protein</fullName>
    </submittedName>
</protein>
<dbReference type="SUPFAM" id="SSF75005">
    <property type="entry name" value="Arabinanase/levansucrase/invertase"/>
    <property type="match status" value="1"/>
</dbReference>
<name>A0ABV9SWV1_9BACT</name>
<dbReference type="Pfam" id="PF04041">
    <property type="entry name" value="Glyco_hydro_130"/>
    <property type="match status" value="1"/>
</dbReference>
<dbReference type="PANTHER" id="PTHR34106">
    <property type="entry name" value="GLYCOSIDASE"/>
    <property type="match status" value="1"/>
</dbReference>
<accession>A0ABV9SWV1</accession>
<evidence type="ECO:0000313" key="4">
    <source>
        <dbReference type="EMBL" id="MFC4870836.1"/>
    </source>
</evidence>
<sequence>MQQPVYSLSFRQFCCFFGLSILIVLIAGCESRKETGGQIAAEPENPNIWGLIPFQKVDSVNPVLEPGDHVFTCPILKQEVRWEEKDVFNPAAVVKDGKVHLLYRAEDYVGKNNGTSRIGLAVSEDGLYFEKLPEPVFYPENDSLKALEWDGGVEDPRVIETEDGRYIMTYTSYDGKVARLMLAVSQDLFHWEKYGRVLKGKYKDTWSKAGAIVAERQHEKVIAKKVNGKYWMYFGDTDLFIATSDDLVNWEPVEENGRLKSVLQPRPGYFDSRLVEAGPYALVREEGILLLYNGMNLDKGEDGHHPELASGAYSAGQALFEKNDPGNLKHRMEDYFLTPEKPYEITGQINQVCFIEGMVPYRGHWFLYYGTADSKIAVAVMKIEE</sequence>
<dbReference type="PANTHER" id="PTHR34106:SF5">
    <property type="entry name" value="GLYCOSIDASE"/>
    <property type="match status" value="1"/>
</dbReference>
<dbReference type="EMBL" id="JBHSJJ010000002">
    <property type="protein sequence ID" value="MFC4870836.1"/>
    <property type="molecule type" value="Genomic_DNA"/>
</dbReference>
<keyword evidence="2" id="KW-0808">Transferase</keyword>
<evidence type="ECO:0000313" key="5">
    <source>
        <dbReference type="Proteomes" id="UP001595818"/>
    </source>
</evidence>
<dbReference type="RefSeq" id="WP_377061749.1">
    <property type="nucleotide sequence ID" value="NZ_JBHSJJ010000002.1"/>
</dbReference>
<dbReference type="CDD" id="cd18610">
    <property type="entry name" value="GH130_BT3780-like"/>
    <property type="match status" value="1"/>
</dbReference>
<keyword evidence="4" id="KW-0378">Hydrolase</keyword>
<dbReference type="InterPro" id="IPR007184">
    <property type="entry name" value="Mannoside_phosphorylase"/>
</dbReference>
<reference evidence="5" key="1">
    <citation type="journal article" date="2019" name="Int. J. Syst. Evol. Microbiol.">
        <title>The Global Catalogue of Microorganisms (GCM) 10K type strain sequencing project: providing services to taxonomists for standard genome sequencing and annotation.</title>
        <authorList>
            <consortium name="The Broad Institute Genomics Platform"/>
            <consortium name="The Broad Institute Genome Sequencing Center for Infectious Disease"/>
            <person name="Wu L."/>
            <person name="Ma J."/>
        </authorList>
    </citation>
    <scope>NUCLEOTIDE SEQUENCE [LARGE SCALE GENOMIC DNA]</scope>
    <source>
        <strain evidence="5">CGMCC 4.7466</strain>
    </source>
</reference>
<evidence type="ECO:0000256" key="3">
    <source>
        <dbReference type="ARBA" id="ARBA00024356"/>
    </source>
</evidence>
<dbReference type="Proteomes" id="UP001595818">
    <property type="component" value="Unassembled WGS sequence"/>
</dbReference>
<keyword evidence="5" id="KW-1185">Reference proteome</keyword>
<dbReference type="GO" id="GO:0016787">
    <property type="term" value="F:hydrolase activity"/>
    <property type="evidence" value="ECO:0007669"/>
    <property type="project" value="UniProtKB-KW"/>
</dbReference>
<keyword evidence="1" id="KW-0328">Glycosyltransferase</keyword>